<accession>A0A3E2N4G9</accession>
<evidence type="ECO:0000313" key="3">
    <source>
        <dbReference type="Proteomes" id="UP000260680"/>
    </source>
</evidence>
<gene>
    <name evidence="2" type="ORF">DS742_26620</name>
</gene>
<dbReference type="InterPro" id="IPR045851">
    <property type="entry name" value="AMP-bd_C_sf"/>
</dbReference>
<dbReference type="InterPro" id="IPR025110">
    <property type="entry name" value="AMP-bd_C"/>
</dbReference>
<feature type="domain" description="AMP-binding enzyme C-terminal" evidence="1">
    <location>
        <begin position="4"/>
        <end position="73"/>
    </location>
</feature>
<dbReference type="SUPFAM" id="SSF56801">
    <property type="entry name" value="Acetyl-CoA synthetase-like"/>
    <property type="match status" value="1"/>
</dbReference>
<evidence type="ECO:0000313" key="2">
    <source>
        <dbReference type="EMBL" id="RFZ75876.1"/>
    </source>
</evidence>
<comment type="caution">
    <text evidence="2">The sequence shown here is derived from an EMBL/GenBank/DDBJ whole genome shotgun (WGS) entry which is preliminary data.</text>
</comment>
<dbReference type="Proteomes" id="UP000260680">
    <property type="component" value="Unassembled WGS sequence"/>
</dbReference>
<dbReference type="Pfam" id="PF13193">
    <property type="entry name" value="AMP-binding_C"/>
    <property type="match status" value="1"/>
</dbReference>
<sequence>MSVKIENVLAGCPGIAEAAVKTLKKGGQDILAAWIVPEEQGELDLLQVRKYLNASLCEWEISKAVFLWKSFRKVKRY</sequence>
<reference evidence="2 3" key="1">
    <citation type="submission" date="2018-07" db="EMBL/GenBank/DDBJ databases">
        <title>New species, Clostridium PI-S10-A1B.</title>
        <authorList>
            <person name="Krishna G."/>
            <person name="Summeta K."/>
            <person name="Shikha S."/>
            <person name="Prabhu P.B."/>
            <person name="Suresh K."/>
        </authorList>
    </citation>
    <scope>NUCLEOTIDE SEQUENCE [LARGE SCALE GENOMIC DNA]</scope>
    <source>
        <strain evidence="2 3">PI-S10-A1B</strain>
    </source>
</reference>
<name>A0A3E2N4G9_9FIRM</name>
<dbReference type="EMBL" id="QOHO01000113">
    <property type="protein sequence ID" value="RFZ75876.1"/>
    <property type="molecule type" value="Genomic_DNA"/>
</dbReference>
<organism evidence="2 3">
    <name type="scientific">Lacrimispora amygdalina</name>
    <dbReference type="NCBI Taxonomy" id="253257"/>
    <lineage>
        <taxon>Bacteria</taxon>
        <taxon>Bacillati</taxon>
        <taxon>Bacillota</taxon>
        <taxon>Clostridia</taxon>
        <taxon>Lachnospirales</taxon>
        <taxon>Lachnospiraceae</taxon>
        <taxon>Lacrimispora</taxon>
    </lineage>
</organism>
<dbReference type="Gene3D" id="3.30.300.30">
    <property type="match status" value="1"/>
</dbReference>
<protein>
    <recommendedName>
        <fullName evidence="1">AMP-binding enzyme C-terminal domain-containing protein</fullName>
    </recommendedName>
</protein>
<dbReference type="AlphaFoldDB" id="A0A3E2N4G9"/>
<evidence type="ECO:0000259" key="1">
    <source>
        <dbReference type="Pfam" id="PF13193"/>
    </source>
</evidence>
<proteinExistence type="predicted"/>
<dbReference type="OrthoDB" id="9757771at2"/>